<organism evidence="1 2">
    <name type="scientific">Datura stramonium</name>
    <name type="common">Jimsonweed</name>
    <name type="synonym">Common thornapple</name>
    <dbReference type="NCBI Taxonomy" id="4076"/>
    <lineage>
        <taxon>Eukaryota</taxon>
        <taxon>Viridiplantae</taxon>
        <taxon>Streptophyta</taxon>
        <taxon>Embryophyta</taxon>
        <taxon>Tracheophyta</taxon>
        <taxon>Spermatophyta</taxon>
        <taxon>Magnoliopsida</taxon>
        <taxon>eudicotyledons</taxon>
        <taxon>Gunneridae</taxon>
        <taxon>Pentapetalae</taxon>
        <taxon>asterids</taxon>
        <taxon>lamiids</taxon>
        <taxon>Solanales</taxon>
        <taxon>Solanaceae</taxon>
        <taxon>Solanoideae</taxon>
        <taxon>Datureae</taxon>
        <taxon>Datura</taxon>
    </lineage>
</organism>
<name>A0ABS8WH79_DATST</name>
<keyword evidence="2" id="KW-1185">Reference proteome</keyword>
<accession>A0ABS8WH79</accession>
<feature type="non-terminal residue" evidence="1">
    <location>
        <position position="1"/>
    </location>
</feature>
<sequence>DHSTRHRTNLPKDQLFVGLVRGINFEKCQKSTQNQRGGSYDSLFNNPGWWRWIRECFRGRVGTNEWIQLAIVWTNDL</sequence>
<protein>
    <submittedName>
        <fullName evidence="1">Uncharacterized protein</fullName>
    </submittedName>
</protein>
<evidence type="ECO:0000313" key="1">
    <source>
        <dbReference type="EMBL" id="MCE3050138.1"/>
    </source>
</evidence>
<evidence type="ECO:0000313" key="2">
    <source>
        <dbReference type="Proteomes" id="UP000823775"/>
    </source>
</evidence>
<gene>
    <name evidence="1" type="ORF">HAX54_046524</name>
</gene>
<dbReference type="Proteomes" id="UP000823775">
    <property type="component" value="Unassembled WGS sequence"/>
</dbReference>
<reference evidence="1 2" key="1">
    <citation type="journal article" date="2021" name="BMC Genomics">
        <title>Datura genome reveals duplications of psychoactive alkaloid biosynthetic genes and high mutation rate following tissue culture.</title>
        <authorList>
            <person name="Rajewski A."/>
            <person name="Carter-House D."/>
            <person name="Stajich J."/>
            <person name="Litt A."/>
        </authorList>
    </citation>
    <scope>NUCLEOTIDE SEQUENCE [LARGE SCALE GENOMIC DNA]</scope>
    <source>
        <strain evidence="1">AR-01</strain>
    </source>
</reference>
<dbReference type="EMBL" id="JACEIK010007354">
    <property type="protein sequence ID" value="MCE3050138.1"/>
    <property type="molecule type" value="Genomic_DNA"/>
</dbReference>
<proteinExistence type="predicted"/>
<comment type="caution">
    <text evidence="1">The sequence shown here is derived from an EMBL/GenBank/DDBJ whole genome shotgun (WGS) entry which is preliminary data.</text>
</comment>